<evidence type="ECO:0000313" key="6">
    <source>
        <dbReference type="Proteomes" id="UP000828390"/>
    </source>
</evidence>
<sequence>MWRQNQLMNCLKFYESVDNKIGAAFARFGGFISRHAWKVIIIVVFVNCSLAVGMLRIKSNISAQDVYLPEATRSREDQATMEATFPDLSNRSYQSIQSLSDGFYARVIIRANSGHLLTLTSLDKVKELDNIVQGITVTHNGKTLTFRDICAKAYGACALGGSIFWDADFRSAVGSGNVTYPMFTSSAVGTVNYASLTGGNVKVANGVLLGLDYIHLRYSLKADTGKEAADLWVKEFITRMEGFSTIELDVAFANHLSLDEELDKNINGDIALFSITFTLMLTYACVATMNMRDAVNQRALLGGAGILAAGLAIIASFGVCMAIGLEFVSIVGVMPFLIIGIGIDDMFVLLSGLSGAQGEATVDDRMKETLRNAGVGVTITSLTNLIAFMSGAGSNFLAVRNFCIYTGVAVIICYINNITFFAACLTIHERRVETNRHFFLMCKTVPSTDEAKNSGQSKAGILCCAGSRPRNRKEAESLLDKLPSWLMPKIVLKTPFKIGIVLLFAGYMAASIYGCVHLKQGLLFSQLVSEKSYYHKYSKLLEDKFSRQRVVAIVTTHPYAYSDASTERDLNAALTKAKLNSYFDPKFEINWLSTYISSAYYKNSSEVNFISGLKTFLQAVQYSRFENDVVIDSDGTSIKASRVYLMSRDLKDSQEEGLFMVESRKIADDAELKCFAYSPFFISFEQYIQILPQTLLSTGIALAVVFVVTCIFMPHPVLIIFVTIAVTMIMVGVFGFLLYLDVALSSITMIHLIMSIGFSVDFTAHICHGFMTSRGETRDEKVRAAIDKTGAPIFHGAVSSVLGIIVLVAAKSYIFRTFAAVMGFVLFFGIAHALLLLPVVLSWIGPMSSEDKKPLQLNGTHKRESPMEDLKAYDGPEIASPEKIKRNSSPPKTRVGPSSDDNADFEKNKQTYKLQLNPGSTKWKKVDHIKS</sequence>
<evidence type="ECO:0000313" key="5">
    <source>
        <dbReference type="EMBL" id="KAH3816734.1"/>
    </source>
</evidence>
<comment type="similarity">
    <text evidence="1">Belongs to the patched family.</text>
</comment>
<reference evidence="5" key="1">
    <citation type="journal article" date="2019" name="bioRxiv">
        <title>The Genome of the Zebra Mussel, Dreissena polymorpha: A Resource for Invasive Species Research.</title>
        <authorList>
            <person name="McCartney M.A."/>
            <person name="Auch B."/>
            <person name="Kono T."/>
            <person name="Mallez S."/>
            <person name="Zhang Y."/>
            <person name="Obille A."/>
            <person name="Becker A."/>
            <person name="Abrahante J.E."/>
            <person name="Garbe J."/>
            <person name="Badalamenti J.P."/>
            <person name="Herman A."/>
            <person name="Mangelson H."/>
            <person name="Liachko I."/>
            <person name="Sullivan S."/>
            <person name="Sone E.D."/>
            <person name="Koren S."/>
            <person name="Silverstein K.A.T."/>
            <person name="Beckman K.B."/>
            <person name="Gohl D.M."/>
        </authorList>
    </citation>
    <scope>NUCLEOTIDE SEQUENCE</scope>
    <source>
        <strain evidence="5">Duluth1</strain>
        <tissue evidence="5">Whole animal</tissue>
    </source>
</reference>
<feature type="transmembrane region" description="Helical" evidence="3">
    <location>
        <begin position="496"/>
        <end position="514"/>
    </location>
</feature>
<feature type="transmembrane region" description="Helical" evidence="3">
    <location>
        <begin position="820"/>
        <end position="844"/>
    </location>
</feature>
<feature type="region of interest" description="Disordered" evidence="2">
    <location>
        <begin position="852"/>
        <end position="911"/>
    </location>
</feature>
<dbReference type="GO" id="GO:0016020">
    <property type="term" value="C:membrane"/>
    <property type="evidence" value="ECO:0007669"/>
    <property type="project" value="InterPro"/>
</dbReference>
<feature type="transmembrane region" description="Helical" evidence="3">
    <location>
        <begin position="404"/>
        <end position="427"/>
    </location>
</feature>
<reference evidence="5" key="2">
    <citation type="submission" date="2020-11" db="EMBL/GenBank/DDBJ databases">
        <authorList>
            <person name="McCartney M.A."/>
            <person name="Auch B."/>
            <person name="Kono T."/>
            <person name="Mallez S."/>
            <person name="Becker A."/>
            <person name="Gohl D.M."/>
            <person name="Silverstein K.A.T."/>
            <person name="Koren S."/>
            <person name="Bechman K.B."/>
            <person name="Herman A."/>
            <person name="Abrahante J.E."/>
            <person name="Garbe J."/>
        </authorList>
    </citation>
    <scope>NUCLEOTIDE SEQUENCE</scope>
    <source>
        <strain evidence="5">Duluth1</strain>
        <tissue evidence="5">Whole animal</tissue>
    </source>
</reference>
<dbReference type="PRINTS" id="PR00702">
    <property type="entry name" value="ACRIFLAVINRP"/>
</dbReference>
<proteinExistence type="inferred from homology"/>
<feature type="transmembrane region" description="Helical" evidence="3">
    <location>
        <begin position="746"/>
        <end position="771"/>
    </location>
</feature>
<feature type="transmembrane region" description="Helical" evidence="3">
    <location>
        <begin position="36"/>
        <end position="55"/>
    </location>
</feature>
<dbReference type="EMBL" id="JAIWYP010000005">
    <property type="protein sequence ID" value="KAH3816734.1"/>
    <property type="molecule type" value="Genomic_DNA"/>
</dbReference>
<dbReference type="GO" id="GO:0022857">
    <property type="term" value="F:transmembrane transporter activity"/>
    <property type="evidence" value="ECO:0007669"/>
    <property type="project" value="InterPro"/>
</dbReference>
<keyword evidence="6" id="KW-1185">Reference proteome</keyword>
<feature type="transmembrane region" description="Helical" evidence="3">
    <location>
        <begin position="270"/>
        <end position="287"/>
    </location>
</feature>
<feature type="compositionally biased region" description="Basic and acidic residues" evidence="2">
    <location>
        <begin position="861"/>
        <end position="885"/>
    </location>
</feature>
<dbReference type="PANTHER" id="PTHR10796:SF92">
    <property type="entry name" value="PATCHED-RELATED, ISOFORM A"/>
    <property type="match status" value="1"/>
</dbReference>
<dbReference type="SUPFAM" id="SSF82866">
    <property type="entry name" value="Multidrug efflux transporter AcrB transmembrane domain"/>
    <property type="match status" value="2"/>
</dbReference>
<dbReference type="PANTHER" id="PTHR10796">
    <property type="entry name" value="PATCHED-RELATED"/>
    <property type="match status" value="1"/>
</dbReference>
<keyword evidence="3" id="KW-0812">Transmembrane</keyword>
<evidence type="ECO:0000256" key="3">
    <source>
        <dbReference type="SAM" id="Phobius"/>
    </source>
</evidence>
<feature type="transmembrane region" description="Helical" evidence="3">
    <location>
        <begin position="299"/>
        <end position="324"/>
    </location>
</feature>
<feature type="transmembrane region" description="Helical" evidence="3">
    <location>
        <begin position="690"/>
        <end position="712"/>
    </location>
</feature>
<feature type="transmembrane region" description="Helical" evidence="3">
    <location>
        <begin position="719"/>
        <end position="740"/>
    </location>
</feature>
<dbReference type="Pfam" id="PF12349">
    <property type="entry name" value="Sterol-sensing"/>
    <property type="match status" value="1"/>
</dbReference>
<feature type="transmembrane region" description="Helical" evidence="3">
    <location>
        <begin position="330"/>
        <end position="353"/>
    </location>
</feature>
<dbReference type="AlphaFoldDB" id="A0A9D4GJU9"/>
<dbReference type="PROSITE" id="PS50156">
    <property type="entry name" value="SSD"/>
    <property type="match status" value="1"/>
</dbReference>
<dbReference type="InterPro" id="IPR000731">
    <property type="entry name" value="SSD"/>
</dbReference>
<keyword evidence="3" id="KW-0472">Membrane</keyword>
<feature type="transmembrane region" description="Helical" evidence="3">
    <location>
        <begin position="373"/>
        <end position="392"/>
    </location>
</feature>
<protein>
    <recommendedName>
        <fullName evidence="4">SSD domain-containing protein</fullName>
    </recommendedName>
</protein>
<organism evidence="5 6">
    <name type="scientific">Dreissena polymorpha</name>
    <name type="common">Zebra mussel</name>
    <name type="synonym">Mytilus polymorpha</name>
    <dbReference type="NCBI Taxonomy" id="45954"/>
    <lineage>
        <taxon>Eukaryota</taxon>
        <taxon>Metazoa</taxon>
        <taxon>Spiralia</taxon>
        <taxon>Lophotrochozoa</taxon>
        <taxon>Mollusca</taxon>
        <taxon>Bivalvia</taxon>
        <taxon>Autobranchia</taxon>
        <taxon>Heteroconchia</taxon>
        <taxon>Euheterodonta</taxon>
        <taxon>Imparidentia</taxon>
        <taxon>Neoheterodontei</taxon>
        <taxon>Myida</taxon>
        <taxon>Dreissenoidea</taxon>
        <taxon>Dreissenidae</taxon>
        <taxon>Dreissena</taxon>
    </lineage>
</organism>
<dbReference type="Gene3D" id="1.20.1640.10">
    <property type="entry name" value="Multidrug efflux transporter AcrB transmembrane domain"/>
    <property type="match status" value="2"/>
</dbReference>
<evidence type="ECO:0000256" key="1">
    <source>
        <dbReference type="ARBA" id="ARBA00005585"/>
    </source>
</evidence>
<gene>
    <name evidence="5" type="ORF">DPMN_118255</name>
</gene>
<keyword evidence="3" id="KW-1133">Transmembrane helix</keyword>
<accession>A0A9D4GJU9</accession>
<evidence type="ECO:0000259" key="4">
    <source>
        <dbReference type="PROSITE" id="PS50156"/>
    </source>
</evidence>
<dbReference type="InterPro" id="IPR051697">
    <property type="entry name" value="Patched_domain-protein"/>
</dbReference>
<dbReference type="InterPro" id="IPR001036">
    <property type="entry name" value="Acrflvin-R"/>
</dbReference>
<feature type="domain" description="SSD" evidence="4">
    <location>
        <begin position="269"/>
        <end position="427"/>
    </location>
</feature>
<dbReference type="Proteomes" id="UP000828390">
    <property type="component" value="Unassembled WGS sequence"/>
</dbReference>
<evidence type="ECO:0000256" key="2">
    <source>
        <dbReference type="SAM" id="MobiDB-lite"/>
    </source>
</evidence>
<feature type="transmembrane region" description="Helical" evidence="3">
    <location>
        <begin position="792"/>
        <end position="814"/>
    </location>
</feature>
<comment type="caution">
    <text evidence="5">The sequence shown here is derived from an EMBL/GenBank/DDBJ whole genome shotgun (WGS) entry which is preliminary data.</text>
</comment>
<name>A0A9D4GJU9_DREPO</name>
<dbReference type="InterPro" id="IPR053958">
    <property type="entry name" value="HMGCR/SNAP/NPC1-like_SSD"/>
</dbReference>